<dbReference type="InterPro" id="IPR044878">
    <property type="entry name" value="UbiA_sf"/>
</dbReference>
<reference evidence="13" key="2">
    <citation type="submission" date="2012-03" db="EMBL/GenBank/DDBJ databases">
        <title>The complete genome sequence of the pioneer microbe on fresh volcanic deposit, Leptospirillum ferrooxidans strain C2-3.</title>
        <authorList>
            <person name="Fujimura R."/>
            <person name="Sato Y."/>
            <person name="Nishizawa T."/>
            <person name="Nanba K."/>
            <person name="Oshima K."/>
            <person name="Hattori M."/>
            <person name="Kamijo T."/>
            <person name="Ohta H."/>
        </authorList>
    </citation>
    <scope>NUCLEOTIDE SEQUENCE [LARGE SCALE GENOMIC DNA]</scope>
    <source>
        <strain evidence="13">C2-3</strain>
    </source>
</reference>
<feature type="transmembrane region" description="Helical" evidence="11">
    <location>
        <begin position="30"/>
        <end position="47"/>
    </location>
</feature>
<evidence type="ECO:0000256" key="3">
    <source>
        <dbReference type="ARBA" id="ARBA00005985"/>
    </source>
</evidence>
<gene>
    <name evidence="12" type="ordered locus">LFE_2122</name>
</gene>
<dbReference type="AlphaFoldDB" id="I0IR96"/>
<dbReference type="HAMAP" id="MF_01635">
    <property type="entry name" value="UbiA"/>
    <property type="match status" value="1"/>
</dbReference>
<evidence type="ECO:0000256" key="9">
    <source>
        <dbReference type="ARBA" id="ARBA00022989"/>
    </source>
</evidence>
<dbReference type="InterPro" id="IPR006370">
    <property type="entry name" value="HB_polyprenyltransferase-like"/>
</dbReference>
<feature type="transmembrane region" description="Helical" evidence="11">
    <location>
        <begin position="216"/>
        <end position="234"/>
    </location>
</feature>
<evidence type="ECO:0000313" key="12">
    <source>
        <dbReference type="EMBL" id="BAM07795.1"/>
    </source>
</evidence>
<dbReference type="Proteomes" id="UP000007382">
    <property type="component" value="Chromosome"/>
</dbReference>
<feature type="transmembrane region" description="Helical" evidence="11">
    <location>
        <begin position="95"/>
        <end position="115"/>
    </location>
</feature>
<feature type="transmembrane region" description="Helical" evidence="11">
    <location>
        <begin position="148"/>
        <end position="166"/>
    </location>
</feature>
<organism evidence="12 13">
    <name type="scientific">Leptospirillum ferrooxidans (strain C2-3)</name>
    <dbReference type="NCBI Taxonomy" id="1162668"/>
    <lineage>
        <taxon>Bacteria</taxon>
        <taxon>Pseudomonadati</taxon>
        <taxon>Nitrospirota</taxon>
        <taxon>Nitrospiria</taxon>
        <taxon>Nitrospirales</taxon>
        <taxon>Nitrospiraceae</taxon>
        <taxon>Leptospirillum</taxon>
    </lineage>
</organism>
<comment type="subcellular location">
    <subcellularLocation>
        <location evidence="2">Membrane</location>
        <topology evidence="2">Multi-pass membrane protein</topology>
    </subcellularLocation>
</comment>
<keyword evidence="13" id="KW-1185">Reference proteome</keyword>
<keyword evidence="9 11" id="KW-1133">Transmembrane helix</keyword>
<evidence type="ECO:0000313" key="13">
    <source>
        <dbReference type="Proteomes" id="UP000007382"/>
    </source>
</evidence>
<feature type="transmembrane region" description="Helical" evidence="11">
    <location>
        <begin position="240"/>
        <end position="257"/>
    </location>
</feature>
<dbReference type="PANTHER" id="PTHR11048:SF28">
    <property type="entry name" value="4-HYDROXYBENZOATE POLYPRENYLTRANSFERASE, MITOCHONDRIAL"/>
    <property type="match status" value="1"/>
</dbReference>
<accession>I0IR96</accession>
<reference evidence="12 13" key="1">
    <citation type="journal article" date="2012" name="J. Bacteriol.">
        <title>Complete Genome Sequence of Leptospirillum ferrooxidans Strain C2-3, Isolated from a Fresh Volcanic Ash Deposit on the Island of Miyake, Japan.</title>
        <authorList>
            <person name="Fujimura R."/>
            <person name="Sato Y."/>
            <person name="Nishizawa T."/>
            <person name="Oshima K."/>
            <person name="Kim S.-W."/>
            <person name="Hattori M."/>
            <person name="Kamijo T."/>
            <person name="Ohta H."/>
        </authorList>
    </citation>
    <scope>NUCLEOTIDE SEQUENCE [LARGE SCALE GENOMIC DNA]</scope>
    <source>
        <strain evidence="12 13">C2-3</strain>
    </source>
</reference>
<dbReference type="FunFam" id="1.10.357.140:FF:000008">
    <property type="entry name" value="4-hydroxybenzoate octaprenyltransferase"/>
    <property type="match status" value="1"/>
</dbReference>
<keyword evidence="10 11" id="KW-0472">Membrane</keyword>
<dbReference type="eggNOG" id="COG0382">
    <property type="taxonomic scope" value="Bacteria"/>
</dbReference>
<dbReference type="InterPro" id="IPR000537">
    <property type="entry name" value="UbiA_prenyltransferase"/>
</dbReference>
<comment type="similarity">
    <text evidence="3">Belongs to the UbiA prenyltransferase family.</text>
</comment>
<feature type="transmembrane region" description="Helical" evidence="11">
    <location>
        <begin position="278"/>
        <end position="296"/>
    </location>
</feature>
<dbReference type="CDD" id="cd13959">
    <property type="entry name" value="PT_UbiA_COQ2"/>
    <property type="match status" value="1"/>
</dbReference>
<feature type="transmembrane region" description="Helical" evidence="11">
    <location>
        <begin position="121"/>
        <end position="139"/>
    </location>
</feature>
<keyword evidence="8 11" id="KW-0812">Transmembrane</keyword>
<keyword evidence="4" id="KW-1003">Cell membrane</keyword>
<dbReference type="GO" id="GO:0004659">
    <property type="term" value="F:prenyltransferase activity"/>
    <property type="evidence" value="ECO:0007669"/>
    <property type="project" value="InterPro"/>
</dbReference>
<dbReference type="PATRIC" id="fig|1162668.3.peg.2512"/>
<dbReference type="InterPro" id="IPR039653">
    <property type="entry name" value="Prenyltransferase"/>
</dbReference>
<evidence type="ECO:0000256" key="7">
    <source>
        <dbReference type="ARBA" id="ARBA00022688"/>
    </source>
</evidence>
<feature type="transmembrane region" description="Helical" evidence="11">
    <location>
        <begin position="53"/>
        <end position="74"/>
    </location>
</feature>
<sequence length="297" mass="32914">MTPNPPAVFSIKWFSVILELIRFDRPAGTLLLFLPGFWALLAAWRGAPPPKLLLIFFLGSFFMRSAGCAINDILDRHVDGAVERTKNRPIVSGRISVGWALAVFFFFCTLSAFLLLFLNLLTLKVAFVGLLATILYPLFKRFFPLPQLFMGLPFGMVAPIMAWTASKNELSMGAVFIGLAGLFWSTAYDLIYAISDREDDVKAGVRSGAVTFGDRLWLAILFFGLLSGLFLFLASYSLGIFKALPLSILLFVLLIFFQSFKVRGGVTPVYAQKLFKSHVFLGVIVAMGFLLEAPILL</sequence>
<evidence type="ECO:0000256" key="8">
    <source>
        <dbReference type="ARBA" id="ARBA00022692"/>
    </source>
</evidence>
<dbReference type="PANTHER" id="PTHR11048">
    <property type="entry name" value="PRENYLTRANSFERASES"/>
    <property type="match status" value="1"/>
</dbReference>
<evidence type="ECO:0000256" key="2">
    <source>
        <dbReference type="ARBA" id="ARBA00004141"/>
    </source>
</evidence>
<dbReference type="KEGG" id="lfc:LFE_2122"/>
<dbReference type="OrthoDB" id="9782418at2"/>
<evidence type="ECO:0000256" key="10">
    <source>
        <dbReference type="ARBA" id="ARBA00023136"/>
    </source>
</evidence>
<dbReference type="GO" id="GO:0005886">
    <property type="term" value="C:plasma membrane"/>
    <property type="evidence" value="ECO:0007669"/>
    <property type="project" value="TreeGrafter"/>
</dbReference>
<evidence type="ECO:0000256" key="11">
    <source>
        <dbReference type="SAM" id="Phobius"/>
    </source>
</evidence>
<dbReference type="Gene3D" id="1.20.120.1780">
    <property type="entry name" value="UbiA prenyltransferase"/>
    <property type="match status" value="1"/>
</dbReference>
<protein>
    <submittedName>
        <fullName evidence="12">Putative 4-hydroxybenzoate polyprenyl transferase</fullName>
    </submittedName>
</protein>
<dbReference type="HOGENOM" id="CLU_034879_1_1_0"/>
<keyword evidence="7" id="KW-0831">Ubiquinone biosynthesis</keyword>
<dbReference type="GO" id="GO:0006744">
    <property type="term" value="P:ubiquinone biosynthetic process"/>
    <property type="evidence" value="ECO:0007669"/>
    <property type="project" value="UniProtKB-KW"/>
</dbReference>
<dbReference type="RefSeq" id="WP_014450278.1">
    <property type="nucleotide sequence ID" value="NC_017094.1"/>
</dbReference>
<keyword evidence="6 12" id="KW-0808">Transferase</keyword>
<dbReference type="STRING" id="1162668.LFE_2122"/>
<name>I0IR96_LEPFC</name>
<dbReference type="EMBL" id="AP012342">
    <property type="protein sequence ID" value="BAM07795.1"/>
    <property type="molecule type" value="Genomic_DNA"/>
</dbReference>
<feature type="transmembrane region" description="Helical" evidence="11">
    <location>
        <begin position="172"/>
        <end position="195"/>
    </location>
</feature>
<comment type="cofactor">
    <cofactor evidence="1">
        <name>Mg(2+)</name>
        <dbReference type="ChEBI" id="CHEBI:18420"/>
    </cofactor>
</comment>
<dbReference type="Gene3D" id="1.10.357.140">
    <property type="entry name" value="UbiA prenyltransferase"/>
    <property type="match status" value="1"/>
</dbReference>
<dbReference type="Pfam" id="PF01040">
    <property type="entry name" value="UbiA"/>
    <property type="match status" value="1"/>
</dbReference>
<proteinExistence type="inferred from homology"/>
<evidence type="ECO:0000256" key="6">
    <source>
        <dbReference type="ARBA" id="ARBA00022679"/>
    </source>
</evidence>
<evidence type="ECO:0000256" key="1">
    <source>
        <dbReference type="ARBA" id="ARBA00001946"/>
    </source>
</evidence>
<keyword evidence="5" id="KW-0997">Cell inner membrane</keyword>
<evidence type="ECO:0000256" key="4">
    <source>
        <dbReference type="ARBA" id="ARBA00022475"/>
    </source>
</evidence>
<evidence type="ECO:0000256" key="5">
    <source>
        <dbReference type="ARBA" id="ARBA00022519"/>
    </source>
</evidence>